<evidence type="ECO:0000256" key="3">
    <source>
        <dbReference type="ARBA" id="ARBA00022448"/>
    </source>
</evidence>
<keyword evidence="9" id="KW-0407">Ion channel</keyword>
<proteinExistence type="inferred from homology"/>
<dbReference type="InterPro" id="IPR018490">
    <property type="entry name" value="cNMP-bd_dom_sf"/>
</dbReference>
<feature type="compositionally biased region" description="Polar residues" evidence="10">
    <location>
        <begin position="262"/>
        <end position="279"/>
    </location>
</feature>
<dbReference type="AlphaFoldDB" id="A0A484NJM1"/>
<dbReference type="PANTHER" id="PTHR45651">
    <property type="entry name" value="CYCLIC NUCLEOTIDE-GATED ION CHANNEL 15-RELATED-RELATED"/>
    <property type="match status" value="1"/>
</dbReference>
<dbReference type="Proteomes" id="UP000595140">
    <property type="component" value="Unassembled WGS sequence"/>
</dbReference>
<protein>
    <recommendedName>
        <fullName evidence="11">Cyclic nucleotide-binding domain-containing protein</fullName>
    </recommendedName>
</protein>
<dbReference type="GO" id="GO:0012505">
    <property type="term" value="C:endomembrane system"/>
    <property type="evidence" value="ECO:0007669"/>
    <property type="project" value="UniProtKB-SubCell"/>
</dbReference>
<keyword evidence="4" id="KW-0812">Transmembrane</keyword>
<organism evidence="12 13">
    <name type="scientific">Cuscuta campestris</name>
    <dbReference type="NCBI Taxonomy" id="132261"/>
    <lineage>
        <taxon>Eukaryota</taxon>
        <taxon>Viridiplantae</taxon>
        <taxon>Streptophyta</taxon>
        <taxon>Embryophyta</taxon>
        <taxon>Tracheophyta</taxon>
        <taxon>Spermatophyta</taxon>
        <taxon>Magnoliopsida</taxon>
        <taxon>eudicotyledons</taxon>
        <taxon>Gunneridae</taxon>
        <taxon>Pentapetalae</taxon>
        <taxon>asterids</taxon>
        <taxon>lamiids</taxon>
        <taxon>Solanales</taxon>
        <taxon>Convolvulaceae</taxon>
        <taxon>Cuscuteae</taxon>
        <taxon>Cuscuta</taxon>
        <taxon>Cuscuta subgen. Grammica</taxon>
        <taxon>Cuscuta sect. Cleistogrammica</taxon>
    </lineage>
</organism>
<dbReference type="FunFam" id="2.60.120.10:FF:000024">
    <property type="entry name" value="Cyclic nucleotide-gated ion channel 1"/>
    <property type="match status" value="1"/>
</dbReference>
<dbReference type="OrthoDB" id="421226at2759"/>
<feature type="domain" description="Cyclic nucleotide-binding" evidence="11">
    <location>
        <begin position="77"/>
        <end position="160"/>
    </location>
</feature>
<dbReference type="PANTHER" id="PTHR45651:SF69">
    <property type="entry name" value="CYCLIC NUCLEOTIDE-GATED ION CHANNEL 17"/>
    <property type="match status" value="1"/>
</dbReference>
<comment type="subcellular location">
    <subcellularLocation>
        <location evidence="1">Endomembrane system</location>
        <topology evidence="1">Multi-pass membrane protein</topology>
    </subcellularLocation>
</comment>
<accession>A0A484NJM1</accession>
<keyword evidence="5" id="KW-1133">Transmembrane helix</keyword>
<feature type="region of interest" description="Disordered" evidence="10">
    <location>
        <begin position="247"/>
        <end position="279"/>
    </location>
</feature>
<dbReference type="InterPro" id="IPR014710">
    <property type="entry name" value="RmlC-like_jellyroll"/>
</dbReference>
<evidence type="ECO:0000256" key="8">
    <source>
        <dbReference type="ARBA" id="ARBA00023286"/>
    </source>
</evidence>
<keyword evidence="8" id="KW-1071">Ligand-gated ion channel</keyword>
<dbReference type="SUPFAM" id="SSF51206">
    <property type="entry name" value="cAMP-binding domain-like"/>
    <property type="match status" value="1"/>
</dbReference>
<dbReference type="SMART" id="SM00100">
    <property type="entry name" value="cNMP"/>
    <property type="match status" value="1"/>
</dbReference>
<keyword evidence="3" id="KW-0813">Transport</keyword>
<evidence type="ECO:0000256" key="2">
    <source>
        <dbReference type="ARBA" id="ARBA00010486"/>
    </source>
</evidence>
<dbReference type="FunFam" id="1.10.287.630:FF:000003">
    <property type="entry name" value="Cyclic nucleotide-gated ion channel 1"/>
    <property type="match status" value="1"/>
</dbReference>
<sequence>MTVRLEEWRLKRRDTEEWMQHRQLPEDLKKRVRRFVQYKWAATRGVDEETILHGLPSDLRRDIQRHLCLDLVRRVPFFSQMDDQLLDAICERVASCLSTEGTYIVREGDPVAEMLFIIRGRLESSTTNGGRTGFFNSITLRPGDFCGEELLAWALLPKSTLNLPSSTRTVRALVEVEAFALRAEDLKFVANQFRRLHSKKLQHTFRFYSHHWRTWAACFIQAAWRRHKRRMSAKDLAAMESFALSERMMTEEEEEEEKDKGSSSPPVSSNDQQSTAKSNLGITLLASRFAANTRRGAQKIKDVGLPKLQKPEEPDFSEEPDD</sequence>
<name>A0A484NJM1_9ASTE</name>
<evidence type="ECO:0000256" key="1">
    <source>
        <dbReference type="ARBA" id="ARBA00004127"/>
    </source>
</evidence>
<keyword evidence="6" id="KW-0406">Ion transport</keyword>
<keyword evidence="7" id="KW-0472">Membrane</keyword>
<evidence type="ECO:0000259" key="11">
    <source>
        <dbReference type="PROSITE" id="PS50042"/>
    </source>
</evidence>
<feature type="region of interest" description="Disordered" evidence="10">
    <location>
        <begin position="297"/>
        <end position="322"/>
    </location>
</feature>
<feature type="compositionally biased region" description="Basic and acidic residues" evidence="10">
    <location>
        <begin position="299"/>
        <end position="313"/>
    </location>
</feature>
<dbReference type="Gene3D" id="1.10.287.630">
    <property type="entry name" value="Helix hairpin bin"/>
    <property type="match status" value="1"/>
</dbReference>
<dbReference type="InterPro" id="IPR000595">
    <property type="entry name" value="cNMP-bd_dom"/>
</dbReference>
<evidence type="ECO:0000256" key="6">
    <source>
        <dbReference type="ARBA" id="ARBA00023065"/>
    </source>
</evidence>
<dbReference type="CDD" id="cd00038">
    <property type="entry name" value="CAP_ED"/>
    <property type="match status" value="1"/>
</dbReference>
<evidence type="ECO:0000256" key="10">
    <source>
        <dbReference type="SAM" id="MobiDB-lite"/>
    </source>
</evidence>
<dbReference type="Gene3D" id="2.60.120.10">
    <property type="entry name" value="Jelly Rolls"/>
    <property type="match status" value="1"/>
</dbReference>
<dbReference type="PROSITE" id="PS50042">
    <property type="entry name" value="CNMP_BINDING_3"/>
    <property type="match status" value="1"/>
</dbReference>
<dbReference type="Pfam" id="PF00027">
    <property type="entry name" value="cNMP_binding"/>
    <property type="match status" value="1"/>
</dbReference>
<keyword evidence="13" id="KW-1185">Reference proteome</keyword>
<evidence type="ECO:0000256" key="4">
    <source>
        <dbReference type="ARBA" id="ARBA00022692"/>
    </source>
</evidence>
<evidence type="ECO:0000313" key="13">
    <source>
        <dbReference type="Proteomes" id="UP000595140"/>
    </source>
</evidence>
<reference evidence="12 13" key="1">
    <citation type="submission" date="2018-04" db="EMBL/GenBank/DDBJ databases">
        <authorList>
            <person name="Vogel A."/>
        </authorList>
    </citation>
    <scope>NUCLEOTIDE SEQUENCE [LARGE SCALE GENOMIC DNA]</scope>
</reference>
<evidence type="ECO:0000256" key="9">
    <source>
        <dbReference type="ARBA" id="ARBA00023303"/>
    </source>
</evidence>
<evidence type="ECO:0000256" key="7">
    <source>
        <dbReference type="ARBA" id="ARBA00023136"/>
    </source>
</evidence>
<comment type="similarity">
    <text evidence="2">Belongs to the cyclic nucleotide-gated cation channel (TC 1.A.1.5) family.</text>
</comment>
<dbReference type="EMBL" id="OOIL02006764">
    <property type="protein sequence ID" value="VFR01331.1"/>
    <property type="molecule type" value="Genomic_DNA"/>
</dbReference>
<dbReference type="GO" id="GO:0034220">
    <property type="term" value="P:monoatomic ion transmembrane transport"/>
    <property type="evidence" value="ECO:0007669"/>
    <property type="project" value="UniProtKB-KW"/>
</dbReference>
<gene>
    <name evidence="12" type="ORF">CCAM_LOCUS43106</name>
</gene>
<evidence type="ECO:0000313" key="12">
    <source>
        <dbReference type="EMBL" id="VFR01331.1"/>
    </source>
</evidence>
<evidence type="ECO:0000256" key="5">
    <source>
        <dbReference type="ARBA" id="ARBA00022989"/>
    </source>
</evidence>